<reference evidence="1" key="2">
    <citation type="submission" date="2021-09" db="EMBL/GenBank/DDBJ databases">
        <authorList>
            <person name="Jia N."/>
            <person name="Wang J."/>
            <person name="Shi W."/>
            <person name="Du L."/>
            <person name="Sun Y."/>
            <person name="Zhan W."/>
            <person name="Jiang J."/>
            <person name="Wang Q."/>
            <person name="Zhang B."/>
            <person name="Ji P."/>
            <person name="Sakyi L.B."/>
            <person name="Cui X."/>
            <person name="Yuan T."/>
            <person name="Jiang B."/>
            <person name="Yang W."/>
            <person name="Lam T.T.-Y."/>
            <person name="Chang Q."/>
            <person name="Ding S."/>
            <person name="Wang X."/>
            <person name="Zhu J."/>
            <person name="Ruan X."/>
            <person name="Zhao L."/>
            <person name="Wei J."/>
            <person name="Que T."/>
            <person name="Du C."/>
            <person name="Cheng J."/>
            <person name="Dai P."/>
            <person name="Han X."/>
            <person name="Huang E."/>
            <person name="Gao Y."/>
            <person name="Liu J."/>
            <person name="Shao H."/>
            <person name="Ye R."/>
            <person name="Li L."/>
            <person name="Wei W."/>
            <person name="Wang X."/>
            <person name="Wang C."/>
            <person name="Huo Q."/>
            <person name="Li W."/>
            <person name="Guo W."/>
            <person name="Chen H."/>
            <person name="Chen S."/>
            <person name="Zhou L."/>
            <person name="Zhou L."/>
            <person name="Ni X."/>
            <person name="Tian J."/>
            <person name="Zhou Y."/>
            <person name="Sheng Y."/>
            <person name="Liu T."/>
            <person name="Pan Y."/>
            <person name="Xia L."/>
            <person name="Li J."/>
            <person name="Zhao F."/>
            <person name="Cao W."/>
        </authorList>
    </citation>
    <scope>NUCLEOTIDE SEQUENCE</scope>
    <source>
        <strain evidence="1">Rsan-2018</strain>
        <tissue evidence="1">Larvae</tissue>
    </source>
</reference>
<protein>
    <submittedName>
        <fullName evidence="1">Uncharacterized protein</fullName>
    </submittedName>
</protein>
<name>A0A9D4T2Q6_RHISA</name>
<evidence type="ECO:0000313" key="1">
    <source>
        <dbReference type="EMBL" id="KAH7968132.1"/>
    </source>
</evidence>
<proteinExistence type="predicted"/>
<dbReference type="VEuPathDB" id="VectorBase:RSAN_040353"/>
<sequence>MRVAKPKLLLQEFLGGTTYFYQHEEAGNTTEEGQAVLLPEYQMYPGNPAHIEFMKPKANAPSFFLPDELRMTCQQKWTTIITFARWNQVPRTGRPSPALLDM</sequence>
<dbReference type="Proteomes" id="UP000821837">
    <property type="component" value="Unassembled WGS sequence"/>
</dbReference>
<dbReference type="AlphaFoldDB" id="A0A9D4T2Q6"/>
<accession>A0A9D4T2Q6</accession>
<keyword evidence="2" id="KW-1185">Reference proteome</keyword>
<gene>
    <name evidence="1" type="ORF">HPB52_006059</name>
</gene>
<comment type="caution">
    <text evidence="1">The sequence shown here is derived from an EMBL/GenBank/DDBJ whole genome shotgun (WGS) entry which is preliminary data.</text>
</comment>
<reference evidence="1" key="1">
    <citation type="journal article" date="2020" name="Cell">
        <title>Large-Scale Comparative Analyses of Tick Genomes Elucidate Their Genetic Diversity and Vector Capacities.</title>
        <authorList>
            <consortium name="Tick Genome and Microbiome Consortium (TIGMIC)"/>
            <person name="Jia N."/>
            <person name="Wang J."/>
            <person name="Shi W."/>
            <person name="Du L."/>
            <person name="Sun Y."/>
            <person name="Zhan W."/>
            <person name="Jiang J.F."/>
            <person name="Wang Q."/>
            <person name="Zhang B."/>
            <person name="Ji P."/>
            <person name="Bell-Sakyi L."/>
            <person name="Cui X.M."/>
            <person name="Yuan T.T."/>
            <person name="Jiang B.G."/>
            <person name="Yang W.F."/>
            <person name="Lam T.T."/>
            <person name="Chang Q.C."/>
            <person name="Ding S.J."/>
            <person name="Wang X.J."/>
            <person name="Zhu J.G."/>
            <person name="Ruan X.D."/>
            <person name="Zhao L."/>
            <person name="Wei J.T."/>
            <person name="Ye R.Z."/>
            <person name="Que T.C."/>
            <person name="Du C.H."/>
            <person name="Zhou Y.H."/>
            <person name="Cheng J.X."/>
            <person name="Dai P.F."/>
            <person name="Guo W.B."/>
            <person name="Han X.H."/>
            <person name="Huang E.J."/>
            <person name="Li L.F."/>
            <person name="Wei W."/>
            <person name="Gao Y.C."/>
            <person name="Liu J.Z."/>
            <person name="Shao H.Z."/>
            <person name="Wang X."/>
            <person name="Wang C.C."/>
            <person name="Yang T.C."/>
            <person name="Huo Q.B."/>
            <person name="Li W."/>
            <person name="Chen H.Y."/>
            <person name="Chen S.E."/>
            <person name="Zhou L.G."/>
            <person name="Ni X.B."/>
            <person name="Tian J.H."/>
            <person name="Sheng Y."/>
            <person name="Liu T."/>
            <person name="Pan Y.S."/>
            <person name="Xia L.Y."/>
            <person name="Li J."/>
            <person name="Zhao F."/>
            <person name="Cao W.C."/>
        </authorList>
    </citation>
    <scope>NUCLEOTIDE SEQUENCE</scope>
    <source>
        <strain evidence="1">Rsan-2018</strain>
    </source>
</reference>
<evidence type="ECO:0000313" key="2">
    <source>
        <dbReference type="Proteomes" id="UP000821837"/>
    </source>
</evidence>
<organism evidence="1 2">
    <name type="scientific">Rhipicephalus sanguineus</name>
    <name type="common">Brown dog tick</name>
    <name type="synonym">Ixodes sanguineus</name>
    <dbReference type="NCBI Taxonomy" id="34632"/>
    <lineage>
        <taxon>Eukaryota</taxon>
        <taxon>Metazoa</taxon>
        <taxon>Ecdysozoa</taxon>
        <taxon>Arthropoda</taxon>
        <taxon>Chelicerata</taxon>
        <taxon>Arachnida</taxon>
        <taxon>Acari</taxon>
        <taxon>Parasitiformes</taxon>
        <taxon>Ixodida</taxon>
        <taxon>Ixodoidea</taxon>
        <taxon>Ixodidae</taxon>
        <taxon>Rhipicephalinae</taxon>
        <taxon>Rhipicephalus</taxon>
        <taxon>Rhipicephalus</taxon>
    </lineage>
</organism>
<dbReference type="EMBL" id="JABSTV010001248">
    <property type="protein sequence ID" value="KAH7968132.1"/>
    <property type="molecule type" value="Genomic_DNA"/>
</dbReference>